<dbReference type="InterPro" id="IPR002930">
    <property type="entry name" value="GCV_H"/>
</dbReference>
<proteinExistence type="inferred from homology"/>
<dbReference type="PROSITE" id="PS50968">
    <property type="entry name" value="BIOTINYL_LIPOYL"/>
    <property type="match status" value="1"/>
</dbReference>
<dbReference type="GO" id="GO:0005829">
    <property type="term" value="C:cytosol"/>
    <property type="evidence" value="ECO:0007669"/>
    <property type="project" value="TreeGrafter"/>
</dbReference>
<dbReference type="PANTHER" id="PTHR11715:SF3">
    <property type="entry name" value="GLYCINE CLEAVAGE SYSTEM H PROTEIN-RELATED"/>
    <property type="match status" value="1"/>
</dbReference>
<dbReference type="GO" id="GO:0009249">
    <property type="term" value="P:protein lipoylation"/>
    <property type="evidence" value="ECO:0007669"/>
    <property type="project" value="UniProtKB-UniRule"/>
</dbReference>
<dbReference type="InterPro" id="IPR011053">
    <property type="entry name" value="Single_hybrid_motif"/>
</dbReference>
<dbReference type="InterPro" id="IPR017453">
    <property type="entry name" value="GCV_H_sub"/>
</dbReference>
<dbReference type="NCBIfam" id="TIGR00527">
    <property type="entry name" value="gcvH"/>
    <property type="match status" value="1"/>
</dbReference>
<dbReference type="PANTHER" id="PTHR11715">
    <property type="entry name" value="GLYCINE CLEAVAGE SYSTEM H PROTEIN"/>
    <property type="match status" value="1"/>
</dbReference>
<dbReference type="NCBIfam" id="NF002270">
    <property type="entry name" value="PRK01202.1"/>
    <property type="match status" value="1"/>
</dbReference>
<dbReference type="InterPro" id="IPR000089">
    <property type="entry name" value="Biotin_lipoyl"/>
</dbReference>
<comment type="cofactor">
    <cofactor evidence="3">
        <name>(R)-lipoate</name>
        <dbReference type="ChEBI" id="CHEBI:83088"/>
    </cofactor>
    <text evidence="3">Binds 1 lipoyl cofactor covalently.</text>
</comment>
<dbReference type="PROSITE" id="PS00189">
    <property type="entry name" value="LIPOYL"/>
    <property type="match status" value="1"/>
</dbReference>
<dbReference type="GO" id="GO:0005960">
    <property type="term" value="C:glycine cleavage complex"/>
    <property type="evidence" value="ECO:0007669"/>
    <property type="project" value="InterPro"/>
</dbReference>
<dbReference type="AlphaFoldDB" id="A0A839TR20"/>
<comment type="similarity">
    <text evidence="1 3">Belongs to the GcvH family.</text>
</comment>
<keyword evidence="2 3" id="KW-0450">Lipoyl</keyword>
<dbReference type="EMBL" id="JACHXJ010000002">
    <property type="protein sequence ID" value="MBB3127187.1"/>
    <property type="molecule type" value="Genomic_DNA"/>
</dbReference>
<comment type="caution">
    <text evidence="6">The sequence shown here is derived from an EMBL/GenBank/DDBJ whole genome shotgun (WGS) entry which is preliminary data.</text>
</comment>
<dbReference type="GO" id="GO:0019464">
    <property type="term" value="P:glycine decarboxylation via glycine cleavage system"/>
    <property type="evidence" value="ECO:0007669"/>
    <property type="project" value="UniProtKB-UniRule"/>
</dbReference>
<dbReference type="Gene3D" id="2.40.50.100">
    <property type="match status" value="1"/>
</dbReference>
<gene>
    <name evidence="3" type="primary">gcvH</name>
    <name evidence="6" type="ORF">FHS19_001841</name>
</gene>
<dbReference type="HAMAP" id="MF_00272">
    <property type="entry name" value="GcvH"/>
    <property type="match status" value="1"/>
</dbReference>
<reference evidence="6 7" key="1">
    <citation type="submission" date="2020-08" db="EMBL/GenBank/DDBJ databases">
        <title>Genomic Encyclopedia of Type Strains, Phase III (KMG-III): the genomes of soil and plant-associated and newly described type strains.</title>
        <authorList>
            <person name="Whitman W."/>
        </authorList>
    </citation>
    <scope>NUCLEOTIDE SEQUENCE [LARGE SCALE GENOMIC DNA]</scope>
    <source>
        <strain evidence="6 7">CECT 5831</strain>
    </source>
</reference>
<dbReference type="InterPro" id="IPR003016">
    <property type="entry name" value="2-oxoA_DH_lipoyl-BS"/>
</dbReference>
<feature type="domain" description="Lipoyl-binding" evidence="5">
    <location>
        <begin position="39"/>
        <end position="121"/>
    </location>
</feature>
<sequence length="145" mass="15917">MNGSPKIEIKGDAKSMSNVKENRWYSKDHEWVEKAGGSVVRIGISDFAQHQLGDIVFVELPEAGADVAAEESIGTIESVKTVSDLFSPVSGKVTQINDALEGEPELVNSEPYDGGWMIEVEVEGDLDEQLQSLLTAEQYEQFLNE</sequence>
<evidence type="ECO:0000259" key="5">
    <source>
        <dbReference type="PROSITE" id="PS50968"/>
    </source>
</evidence>
<name>A0A839TR20_9BACL</name>
<accession>A0A839TR20</accession>
<protein>
    <recommendedName>
        <fullName evidence="3">Glycine cleavage system H protein</fullName>
    </recommendedName>
    <alternativeName>
        <fullName evidence="3">Octanoyl/lipoyl carrier protein</fullName>
    </alternativeName>
</protein>
<comment type="function">
    <text evidence="3">The glycine cleavage system catalyzes the degradation of glycine. The H protein shuttles the methylamine group of glycine from the P protein to the T protein.</text>
</comment>
<comment type="subunit">
    <text evidence="3">The glycine cleavage system is composed of four proteins: P, T, L and H.</text>
</comment>
<evidence type="ECO:0000256" key="4">
    <source>
        <dbReference type="PIRSR" id="PIRSR617453-50"/>
    </source>
</evidence>
<dbReference type="CDD" id="cd06848">
    <property type="entry name" value="GCS_H"/>
    <property type="match status" value="1"/>
</dbReference>
<dbReference type="InterPro" id="IPR033753">
    <property type="entry name" value="GCV_H/Fam206"/>
</dbReference>
<comment type="function">
    <text evidence="3">Is also involved in protein lipoylation via its role as an octanoyl/lipoyl carrier protein intermediate.</text>
</comment>
<evidence type="ECO:0000313" key="6">
    <source>
        <dbReference type="EMBL" id="MBB3127187.1"/>
    </source>
</evidence>
<evidence type="ECO:0000313" key="7">
    <source>
        <dbReference type="Proteomes" id="UP000517523"/>
    </source>
</evidence>
<dbReference type="Proteomes" id="UP000517523">
    <property type="component" value="Unassembled WGS sequence"/>
</dbReference>
<evidence type="ECO:0000256" key="1">
    <source>
        <dbReference type="ARBA" id="ARBA00009249"/>
    </source>
</evidence>
<dbReference type="SUPFAM" id="SSF51230">
    <property type="entry name" value="Single hybrid motif"/>
    <property type="match status" value="1"/>
</dbReference>
<feature type="modified residue" description="N6-lipoyllysine" evidence="3 4">
    <location>
        <position position="80"/>
    </location>
</feature>
<dbReference type="Pfam" id="PF01597">
    <property type="entry name" value="GCV_H"/>
    <property type="match status" value="1"/>
</dbReference>
<evidence type="ECO:0000256" key="3">
    <source>
        <dbReference type="HAMAP-Rule" id="MF_00272"/>
    </source>
</evidence>
<organism evidence="6 7">
    <name type="scientific">Paenibacillus rhizosphaerae</name>
    <dbReference type="NCBI Taxonomy" id="297318"/>
    <lineage>
        <taxon>Bacteria</taxon>
        <taxon>Bacillati</taxon>
        <taxon>Bacillota</taxon>
        <taxon>Bacilli</taxon>
        <taxon>Bacillales</taxon>
        <taxon>Paenibacillaceae</taxon>
        <taxon>Paenibacillus</taxon>
    </lineage>
</organism>
<evidence type="ECO:0000256" key="2">
    <source>
        <dbReference type="ARBA" id="ARBA00022823"/>
    </source>
</evidence>